<dbReference type="PANTHER" id="PTHR40274:SF4">
    <property type="entry name" value="BLL1406 PROTEIN"/>
    <property type="match status" value="1"/>
</dbReference>
<dbReference type="EMBL" id="JBHSJB010000017">
    <property type="protein sequence ID" value="MFC5055996.1"/>
    <property type="molecule type" value="Genomic_DNA"/>
</dbReference>
<dbReference type="Gene3D" id="2.120.10.30">
    <property type="entry name" value="TolB, C-terminal domain"/>
    <property type="match status" value="1"/>
</dbReference>
<feature type="chain" id="PRO_5046871471" evidence="1">
    <location>
        <begin position="24"/>
        <end position="555"/>
    </location>
</feature>
<dbReference type="Gene3D" id="2.130.10.10">
    <property type="entry name" value="YVTN repeat-like/Quinoprotein amine dehydrogenase"/>
    <property type="match status" value="1"/>
</dbReference>
<keyword evidence="3" id="KW-1185">Reference proteome</keyword>
<dbReference type="Proteomes" id="UP001595833">
    <property type="component" value="Unassembled WGS sequence"/>
</dbReference>
<keyword evidence="1" id="KW-0732">Signal</keyword>
<sequence>MKGLPLFLSVVLLAGAVVVPAAASPVRLEQLTRPSPFHGVHGLAVTRDGRLLAGSVIGAAIHEVDPVTGATRVVEPPPSGMADDLDEGPDGTLAWTSTNAGRVHARTPGGPVRVLATGLPGVNAVAWSPDGRLFASQVFGPDALLELDPAGVRPPRTVLRDLGGLNGFDFGPDGWLHGPLWSRGEIVRIDVDRGVVETVARGFRTPGAVAFDSAGRLFALETGTGGVYRVDAGGRVLVARQSPGIDNLVFDADDRLFVSNMADNSITELDPSTGDARTVLSGDLAVAADLALGEDGVLHVADGFALRRLRAGGHRVRDTARMYATDLLFPTGVDVAGDLVATAGWTAGAVQVLDRRTGSVRATHGGFDAPMDVVRLPDGHLLVSSHGSGSLLRVDPVTGERRTAVEGLDGPTMMAAAGGWSVYVSETTGGRVTRVDAATGARSTVAAGLDQPEGLAVAPGGALVVAEVGRARLVAVDPRSGALAPLRDGLPIGFRPVPDTPPVYVPTGVAVSGGGDVYFTSDVTASLYRLRGALPARGRVSPRAGSGARASSRAR</sequence>
<dbReference type="RefSeq" id="WP_344039721.1">
    <property type="nucleotide sequence ID" value="NZ_BAAAKE010000018.1"/>
</dbReference>
<evidence type="ECO:0000313" key="2">
    <source>
        <dbReference type="EMBL" id="MFC5055996.1"/>
    </source>
</evidence>
<dbReference type="SUPFAM" id="SSF101898">
    <property type="entry name" value="NHL repeat"/>
    <property type="match status" value="1"/>
</dbReference>
<comment type="caution">
    <text evidence="2">The sequence shown here is derived from an EMBL/GenBank/DDBJ whole genome shotgun (WGS) entry which is preliminary data.</text>
</comment>
<dbReference type="InterPro" id="IPR011042">
    <property type="entry name" value="6-blade_b-propeller_TolB-like"/>
</dbReference>
<dbReference type="SUPFAM" id="SSF63829">
    <property type="entry name" value="Calcium-dependent phosphotriesterase"/>
    <property type="match status" value="1"/>
</dbReference>
<feature type="signal peptide" evidence="1">
    <location>
        <begin position="1"/>
        <end position="23"/>
    </location>
</feature>
<accession>A0ABV9Y0D3</accession>
<reference evidence="3" key="1">
    <citation type="journal article" date="2019" name="Int. J. Syst. Evol. Microbiol.">
        <title>The Global Catalogue of Microorganisms (GCM) 10K type strain sequencing project: providing services to taxonomists for standard genome sequencing and annotation.</title>
        <authorList>
            <consortium name="The Broad Institute Genomics Platform"/>
            <consortium name="The Broad Institute Genome Sequencing Center for Infectious Disease"/>
            <person name="Wu L."/>
            <person name="Ma J."/>
        </authorList>
    </citation>
    <scope>NUCLEOTIDE SEQUENCE [LARGE SCALE GENOMIC DNA]</scope>
    <source>
        <strain evidence="3">KCTC 12848</strain>
    </source>
</reference>
<evidence type="ECO:0000256" key="1">
    <source>
        <dbReference type="SAM" id="SignalP"/>
    </source>
</evidence>
<organism evidence="2 3">
    <name type="scientific">Saccharothrix xinjiangensis</name>
    <dbReference type="NCBI Taxonomy" id="204798"/>
    <lineage>
        <taxon>Bacteria</taxon>
        <taxon>Bacillati</taxon>
        <taxon>Actinomycetota</taxon>
        <taxon>Actinomycetes</taxon>
        <taxon>Pseudonocardiales</taxon>
        <taxon>Pseudonocardiaceae</taxon>
        <taxon>Saccharothrix</taxon>
    </lineage>
</organism>
<protein>
    <submittedName>
        <fullName evidence="2">Uncharacterized protein</fullName>
    </submittedName>
</protein>
<name>A0ABV9Y0D3_9PSEU</name>
<dbReference type="InterPro" id="IPR015943">
    <property type="entry name" value="WD40/YVTN_repeat-like_dom_sf"/>
</dbReference>
<proteinExistence type="predicted"/>
<gene>
    <name evidence="2" type="ORF">ACFPFM_19845</name>
</gene>
<dbReference type="InterPro" id="IPR051344">
    <property type="entry name" value="Vgb"/>
</dbReference>
<evidence type="ECO:0000313" key="3">
    <source>
        <dbReference type="Proteomes" id="UP001595833"/>
    </source>
</evidence>
<dbReference type="PANTHER" id="PTHR40274">
    <property type="entry name" value="VIRGINIAMYCIN B LYASE"/>
    <property type="match status" value="1"/>
</dbReference>